<protein>
    <submittedName>
        <fullName evidence="1">Uncharacterized protein</fullName>
    </submittedName>
</protein>
<comment type="caution">
    <text evidence="1">The sequence shown here is derived from an EMBL/GenBank/DDBJ whole genome shotgun (WGS) entry which is preliminary data.</text>
</comment>
<dbReference type="Proteomes" id="UP000623129">
    <property type="component" value="Unassembled WGS sequence"/>
</dbReference>
<reference evidence="1" key="1">
    <citation type="submission" date="2020-01" db="EMBL/GenBank/DDBJ databases">
        <title>Genome sequence of Kobresia littledalei, the first chromosome-level genome in the family Cyperaceae.</title>
        <authorList>
            <person name="Qu G."/>
        </authorList>
    </citation>
    <scope>NUCLEOTIDE SEQUENCE</scope>
    <source>
        <strain evidence="1">C.B.Clarke</strain>
        <tissue evidence="1">Leaf</tissue>
    </source>
</reference>
<accession>A0A833VJZ5</accession>
<dbReference type="SUPFAM" id="SSF52058">
    <property type="entry name" value="L domain-like"/>
    <property type="match status" value="1"/>
</dbReference>
<dbReference type="EMBL" id="SWLB01000002">
    <property type="protein sequence ID" value="KAF3340721.1"/>
    <property type="molecule type" value="Genomic_DNA"/>
</dbReference>
<gene>
    <name evidence="1" type="ORF">FCM35_KLT09565</name>
</gene>
<proteinExistence type="predicted"/>
<organism evidence="1 2">
    <name type="scientific">Carex littledalei</name>
    <dbReference type="NCBI Taxonomy" id="544730"/>
    <lineage>
        <taxon>Eukaryota</taxon>
        <taxon>Viridiplantae</taxon>
        <taxon>Streptophyta</taxon>
        <taxon>Embryophyta</taxon>
        <taxon>Tracheophyta</taxon>
        <taxon>Spermatophyta</taxon>
        <taxon>Magnoliopsida</taxon>
        <taxon>Liliopsida</taxon>
        <taxon>Poales</taxon>
        <taxon>Cyperaceae</taxon>
        <taxon>Cyperoideae</taxon>
        <taxon>Cariceae</taxon>
        <taxon>Carex</taxon>
        <taxon>Carex subgen. Euthyceras</taxon>
    </lineage>
</organism>
<evidence type="ECO:0000313" key="1">
    <source>
        <dbReference type="EMBL" id="KAF3340721.1"/>
    </source>
</evidence>
<keyword evidence="2" id="KW-1185">Reference proteome</keyword>
<name>A0A833VJZ5_9POAL</name>
<evidence type="ECO:0000313" key="2">
    <source>
        <dbReference type="Proteomes" id="UP000623129"/>
    </source>
</evidence>
<dbReference type="Gene3D" id="3.80.10.10">
    <property type="entry name" value="Ribonuclease Inhibitor"/>
    <property type="match status" value="1"/>
</dbReference>
<dbReference type="InterPro" id="IPR032675">
    <property type="entry name" value="LRR_dom_sf"/>
</dbReference>
<sequence length="168" mass="19050">MLPGWMMDPFSLESIQKVSLKYCDKIQSLPFGNLHTLKHLKIEYCYSIRVLQLEQLPSQLEELVIYFCDHLESITGLGNLDTLSTLNIYSFKALKSLTMDGLHFVESTKSLCDSSHEKPHINRHTISSLTMLEIKKCNLLCVLPDAFIPSGPCYVRVLGCGCPDLKRN</sequence>
<dbReference type="AlphaFoldDB" id="A0A833VJZ5"/>